<evidence type="ECO:0000313" key="2">
    <source>
        <dbReference type="EMBL" id="MDC2891338.1"/>
    </source>
</evidence>
<evidence type="ECO:0000259" key="1">
    <source>
        <dbReference type="Pfam" id="PF10531"/>
    </source>
</evidence>
<name>A0ABT5FJH0_9GAMM</name>
<evidence type="ECO:0000313" key="3">
    <source>
        <dbReference type="Proteomes" id="UP001528411"/>
    </source>
</evidence>
<organism evidence="2 3">
    <name type="scientific">Psychrosphaera algicola</name>
    <dbReference type="NCBI Taxonomy" id="3023714"/>
    <lineage>
        <taxon>Bacteria</taxon>
        <taxon>Pseudomonadati</taxon>
        <taxon>Pseudomonadota</taxon>
        <taxon>Gammaproteobacteria</taxon>
        <taxon>Alteromonadales</taxon>
        <taxon>Pseudoalteromonadaceae</taxon>
        <taxon>Psychrosphaera</taxon>
    </lineage>
</organism>
<accession>A0ABT5FJH0</accession>
<reference evidence="2 3" key="1">
    <citation type="submission" date="2023-01" db="EMBL/GenBank/DDBJ databases">
        <title>Psychrosphaera sp. nov., isolated from marine algae.</title>
        <authorList>
            <person name="Bayburt H."/>
            <person name="Choi B.J."/>
            <person name="Kim J.M."/>
            <person name="Choi D.G."/>
            <person name="Jeon C.O."/>
        </authorList>
    </citation>
    <scope>NUCLEOTIDE SEQUENCE [LARGE SCALE GENOMIC DNA]</scope>
    <source>
        <strain evidence="2 3">G1-22</strain>
    </source>
</reference>
<dbReference type="Proteomes" id="UP001528411">
    <property type="component" value="Unassembled WGS sequence"/>
</dbReference>
<dbReference type="PANTHER" id="PTHR33619:SF3">
    <property type="entry name" value="POLYSACCHARIDE EXPORT PROTEIN GFCE-RELATED"/>
    <property type="match status" value="1"/>
</dbReference>
<feature type="domain" description="Soluble ligand binding" evidence="1">
    <location>
        <begin position="193"/>
        <end position="224"/>
    </location>
</feature>
<sequence>MTVNDLIKASYDFKEFTDFNYALLKRQNFIENKIEFEVVNLKEQSDLTILLTPKDKLYVFSLNEPRAALLADLIEEIKTQTSKTVSQDLVSVQGQVRFHSTYPLSKYMTAADLVSAAGGYTESSYLIDFNVARFNTNGIDTSEFDLQTIPLKGDALESFALQAKDSLFIKGIPDWVEAETVELMGEFKFLSKYTIRKGETLAELVQRAGGFTEYAELNASVFTREYLREKEQKILEEAQQKLKQQMVMSRYNAGEYSTGSADSFEQLLNSLEGAQAVGRMVVTTEQITVKEGSLELRDGDQLIVPRKSFEVSVLGQVYQPTTLPWIKGDGIDDYIDGAGGINQIAEDDDTYLIKANGRVVAISGWFTSFEIQPGDSIMVPADVSPIPTLTLWQAVTTILAQSATTLALIATL</sequence>
<dbReference type="InterPro" id="IPR019554">
    <property type="entry name" value="Soluble_ligand-bd"/>
</dbReference>
<feature type="domain" description="Soluble ligand binding" evidence="1">
    <location>
        <begin position="90"/>
        <end position="138"/>
    </location>
</feature>
<gene>
    <name evidence="2" type="ORF">PN838_24565</name>
</gene>
<comment type="caution">
    <text evidence="2">The sequence shown here is derived from an EMBL/GenBank/DDBJ whole genome shotgun (WGS) entry which is preliminary data.</text>
</comment>
<dbReference type="Pfam" id="PF10531">
    <property type="entry name" value="SLBB"/>
    <property type="match status" value="2"/>
</dbReference>
<dbReference type="RefSeq" id="WP_272182342.1">
    <property type="nucleotide sequence ID" value="NZ_JAQOMS010000002.1"/>
</dbReference>
<keyword evidence="3" id="KW-1185">Reference proteome</keyword>
<proteinExistence type="predicted"/>
<dbReference type="EMBL" id="JAQOMS010000002">
    <property type="protein sequence ID" value="MDC2891338.1"/>
    <property type="molecule type" value="Genomic_DNA"/>
</dbReference>
<dbReference type="PANTHER" id="PTHR33619">
    <property type="entry name" value="POLYSACCHARIDE EXPORT PROTEIN GFCE-RELATED"/>
    <property type="match status" value="1"/>
</dbReference>
<dbReference type="Gene3D" id="3.10.560.10">
    <property type="entry name" value="Outer membrane lipoprotein wza domain like"/>
    <property type="match status" value="3"/>
</dbReference>
<protein>
    <submittedName>
        <fullName evidence="2">SLBB domain-containing protein</fullName>
    </submittedName>
</protein>
<dbReference type="InterPro" id="IPR049712">
    <property type="entry name" value="Poly_export"/>
</dbReference>